<dbReference type="InterPro" id="IPR050708">
    <property type="entry name" value="T6SS_VgrG/RHS"/>
</dbReference>
<gene>
    <name evidence="1" type="ORF">KSS97_06235</name>
</gene>
<organism evidence="1 2">
    <name type="scientific">Pseudomonas canavaninivorans</name>
    <dbReference type="NCBI Taxonomy" id="2842348"/>
    <lineage>
        <taxon>Bacteria</taxon>
        <taxon>Pseudomonadati</taxon>
        <taxon>Pseudomonadota</taxon>
        <taxon>Gammaproteobacteria</taxon>
        <taxon>Pseudomonadales</taxon>
        <taxon>Pseudomonadaceae</taxon>
        <taxon>Pseudomonas</taxon>
    </lineage>
</organism>
<dbReference type="RefSeq" id="WP_217861306.1">
    <property type="nucleotide sequence ID" value="NZ_CP077080.1"/>
</dbReference>
<dbReference type="PANTHER" id="PTHR32305:SF15">
    <property type="entry name" value="PROTEIN RHSA-RELATED"/>
    <property type="match status" value="1"/>
</dbReference>
<keyword evidence="2" id="KW-1185">Reference proteome</keyword>
<evidence type="ECO:0000313" key="1">
    <source>
        <dbReference type="EMBL" id="QXI54535.1"/>
    </source>
</evidence>
<dbReference type="PANTHER" id="PTHR32305">
    <property type="match status" value="1"/>
</dbReference>
<sequence>MGMDRRTPGLIAFDPRSLAVRLIDYCRNLEDGLAQRRTNRSLFDMAGRATKQWDPRLWALQESDESTPANLSAIYSLSGAELHTVSVDAGTQTILPSLAGENIRGWDGRGTRRDHLYDALLRPIAVFEQGAGESRRCTERLTYGYSGQGDQDHNQYGRLIRHDDTAGTLLLSSFALTGQNLTQDRRFIFDVALPDWPESEADREHLLEPGDGAVSTWRFGPLGDVLERIDARGNRQRQDLTLDGRLSGSQLLLKGQDDWQVLVSDIRYSAQAQIEQETAGNGLQTTLKYRPEDGRLMEHQAMRAGDVLHHLLYDYDPMGNVLSIEDHALPVRYFANQRIDPLSRFVYDSLYQLIEATGWEARPVSQGPDSVGRNDPAAVGNYRQTYRYDEGGNLLELVHFGAQSHGRQIQAARYSNRCLPYRDGVPPTEEEIAAAFDARGNCLALDAGRFLAWDLRNQMGSVTPIKRTSGLDDSEVYIYDGGGQRARKLRTLQTGTRTLTAEVRYLPGLELRVDSGTGEALQVIVAQGGLSDVRVLHWESTPPTGENDAYRFSVTDHLGSVGLELAEDGRIISREHFYPFGETAYLTGNDVIEVGYKTVRYSGKERDATGLYYYGFRYYAPWLQRWVNPDPAGTVDGLNIYRMVRNNPMSFIDDDGSITTKKRSNGLHQPVIAIGAERNVSGAKRADVGTFMRNLPAVAKPTSIHSALSETELKEVEVSTFLLSDVRALPPEFSNLQGGGNLLFTMEQFSYGGVASGVFNALRVLRSPTDIPQGNNAVLAYWAPQGGFVDIPINPGRRDADHVFTPGFSGCSLTVDQLNDNVLRVRHVQGGKEDVEYNDLAVIDHGLGLSAAMEYKDYGYILNSEGQQEEVTTAFAFMRFNREDGVWSIFQQSTQGTAAINQYSPDKKPSLFNRSNASVSVYSKTRVRKVQSKQVLVANR</sequence>
<accession>A0ABX8QGJ6</accession>
<protein>
    <submittedName>
        <fullName evidence="1">RHS repeat protein</fullName>
    </submittedName>
</protein>
<proteinExistence type="predicted"/>
<dbReference type="InterPro" id="IPR022385">
    <property type="entry name" value="Rhs_assc_core"/>
</dbReference>
<dbReference type="EMBL" id="CP077080">
    <property type="protein sequence ID" value="QXI54535.1"/>
    <property type="molecule type" value="Genomic_DNA"/>
</dbReference>
<name>A0ABX8QGJ6_PSECO</name>
<dbReference type="Proteomes" id="UP000824066">
    <property type="component" value="Chromosome"/>
</dbReference>
<dbReference type="NCBIfam" id="TIGR03696">
    <property type="entry name" value="Rhs_assc_core"/>
    <property type="match status" value="1"/>
</dbReference>
<reference evidence="1 2" key="1">
    <citation type="journal article" date="2021" name="Microorganisms">
        <title>The Ever-Expanding Pseudomonas Genus: Description of 43 New Species and Partition of the Pseudomonas putida Group.</title>
        <authorList>
            <person name="Girard L."/>
            <person name="Lood C."/>
            <person name="Hofte M."/>
            <person name="Vandamme P."/>
            <person name="Rokni-Zadeh H."/>
            <person name="van Noort V."/>
            <person name="Lavigne R."/>
            <person name="De Mot R."/>
        </authorList>
    </citation>
    <scope>NUCLEOTIDE SEQUENCE [LARGE SCALE GENOMIC DNA]</scope>
    <source>
        <strain evidence="1 2">SWRI17</strain>
    </source>
</reference>
<evidence type="ECO:0000313" key="2">
    <source>
        <dbReference type="Proteomes" id="UP000824066"/>
    </source>
</evidence>